<organism evidence="3 4">
    <name type="scientific">Bythopirellula polymerisocia</name>
    <dbReference type="NCBI Taxonomy" id="2528003"/>
    <lineage>
        <taxon>Bacteria</taxon>
        <taxon>Pseudomonadati</taxon>
        <taxon>Planctomycetota</taxon>
        <taxon>Planctomycetia</taxon>
        <taxon>Pirellulales</taxon>
        <taxon>Lacipirellulaceae</taxon>
        <taxon>Bythopirellula</taxon>
    </lineage>
</organism>
<keyword evidence="4" id="KW-1185">Reference proteome</keyword>
<dbReference type="InterPro" id="IPR006860">
    <property type="entry name" value="FecR"/>
</dbReference>
<protein>
    <submittedName>
        <fullName evidence="3">FecR protein</fullName>
    </submittedName>
</protein>
<proteinExistence type="predicted"/>
<keyword evidence="1" id="KW-0472">Membrane</keyword>
<accession>A0A5C6CSQ3</accession>
<evidence type="ECO:0000313" key="4">
    <source>
        <dbReference type="Proteomes" id="UP000318437"/>
    </source>
</evidence>
<dbReference type="OrthoDB" id="256916at2"/>
<dbReference type="InterPro" id="IPR012373">
    <property type="entry name" value="Ferrdict_sens_TM"/>
</dbReference>
<dbReference type="PANTHER" id="PTHR30273:SF2">
    <property type="entry name" value="PROTEIN FECR"/>
    <property type="match status" value="1"/>
</dbReference>
<feature type="transmembrane region" description="Helical" evidence="1">
    <location>
        <begin position="98"/>
        <end position="119"/>
    </location>
</feature>
<dbReference type="PANTHER" id="PTHR30273">
    <property type="entry name" value="PERIPLASMIC SIGNAL SENSOR AND SIGMA FACTOR ACTIVATOR FECR-RELATED"/>
    <property type="match status" value="1"/>
</dbReference>
<evidence type="ECO:0000259" key="2">
    <source>
        <dbReference type="Pfam" id="PF04773"/>
    </source>
</evidence>
<dbReference type="Proteomes" id="UP000318437">
    <property type="component" value="Unassembled WGS sequence"/>
</dbReference>
<dbReference type="AlphaFoldDB" id="A0A5C6CSQ3"/>
<feature type="domain" description="FecR protein" evidence="2">
    <location>
        <begin position="208"/>
        <end position="261"/>
    </location>
</feature>
<reference evidence="3 4" key="1">
    <citation type="submission" date="2019-02" db="EMBL/GenBank/DDBJ databases">
        <title>Deep-cultivation of Planctomycetes and their phenomic and genomic characterization uncovers novel biology.</title>
        <authorList>
            <person name="Wiegand S."/>
            <person name="Jogler M."/>
            <person name="Boedeker C."/>
            <person name="Pinto D."/>
            <person name="Vollmers J."/>
            <person name="Rivas-Marin E."/>
            <person name="Kohn T."/>
            <person name="Peeters S.H."/>
            <person name="Heuer A."/>
            <person name="Rast P."/>
            <person name="Oberbeckmann S."/>
            <person name="Bunk B."/>
            <person name="Jeske O."/>
            <person name="Meyerdierks A."/>
            <person name="Storesund J.E."/>
            <person name="Kallscheuer N."/>
            <person name="Luecker S."/>
            <person name="Lage O.M."/>
            <person name="Pohl T."/>
            <person name="Merkel B.J."/>
            <person name="Hornburger P."/>
            <person name="Mueller R.-W."/>
            <person name="Bruemmer F."/>
            <person name="Labrenz M."/>
            <person name="Spormann A.M."/>
            <person name="Op Den Camp H."/>
            <person name="Overmann J."/>
            <person name="Amann R."/>
            <person name="Jetten M.S.M."/>
            <person name="Mascher T."/>
            <person name="Medema M.H."/>
            <person name="Devos D.P."/>
            <person name="Kaster A.-K."/>
            <person name="Ovreas L."/>
            <person name="Rohde M."/>
            <person name="Galperin M.Y."/>
            <person name="Jogler C."/>
        </authorList>
    </citation>
    <scope>NUCLEOTIDE SEQUENCE [LARGE SCALE GENOMIC DNA]</scope>
    <source>
        <strain evidence="3 4">Pla144</strain>
    </source>
</reference>
<evidence type="ECO:0000256" key="1">
    <source>
        <dbReference type="SAM" id="Phobius"/>
    </source>
</evidence>
<sequence length="496" mass="54715">MKHEHNQVTNRDLYLQVHHLVADRSTADDPQEANKALAELLRDNPGAQREYLCYMQDVVSLKWRFNGPHDNHDFEALELSQLVPASHFSFKRIWQGGFLLALAASLLLGLTFAFKPFLWSEIQSAQAGVEKGEPTVLQTEKSLEVATVSALVDAAWHEASSQPEILSRMSVGDRIQLTGGTLELTFDRSVQVSIFGPADFVITSPSSMSCTLGRATALVGENGKGFTIDTPQAQVVDLGTQFGVNISKLGATEVVVFEGEVDLTPNHQQPYHELPTASTRRMRQGDGLMVDASGEMSRLMKVQRGDFISSAAFPAFLPRKPARLIEDVRDNIHANESTKCYQIVHGAFGEDAPSFVDRHHQWNGIDGQGIPEFLLGADYVMPFNDDKYFTDLQVELRISQPAICYVFLDNNMTVPQWILDEFEDTGVDIGLDGAKSIWHPSHTLGVGPGESVDFTFSVWRRDIPTAGNVVLGGVASPKLEERPRGFNMYGIAVAAQ</sequence>
<dbReference type="Gene3D" id="2.60.120.1440">
    <property type="match status" value="1"/>
</dbReference>
<gene>
    <name evidence="3" type="ORF">Pla144_23670</name>
</gene>
<comment type="caution">
    <text evidence="3">The sequence shown here is derived from an EMBL/GenBank/DDBJ whole genome shotgun (WGS) entry which is preliminary data.</text>
</comment>
<dbReference type="RefSeq" id="WP_146450777.1">
    <property type="nucleotide sequence ID" value="NZ_SJPS01000003.1"/>
</dbReference>
<dbReference type="Pfam" id="PF04773">
    <property type="entry name" value="FecR"/>
    <property type="match status" value="1"/>
</dbReference>
<dbReference type="GO" id="GO:0016989">
    <property type="term" value="F:sigma factor antagonist activity"/>
    <property type="evidence" value="ECO:0007669"/>
    <property type="project" value="TreeGrafter"/>
</dbReference>
<keyword evidence="1" id="KW-1133">Transmembrane helix</keyword>
<keyword evidence="1" id="KW-0812">Transmembrane</keyword>
<name>A0A5C6CSQ3_9BACT</name>
<dbReference type="EMBL" id="SJPS01000003">
    <property type="protein sequence ID" value="TWU27590.1"/>
    <property type="molecule type" value="Genomic_DNA"/>
</dbReference>
<evidence type="ECO:0000313" key="3">
    <source>
        <dbReference type="EMBL" id="TWU27590.1"/>
    </source>
</evidence>